<gene>
    <name evidence="1" type="ORF">LGLO00237_LOCUS12759</name>
</gene>
<name>A0A7S3YTA5_9EUKA</name>
<dbReference type="AlphaFoldDB" id="A0A7S3YTA5"/>
<protein>
    <submittedName>
        <fullName evidence="1">Uncharacterized protein</fullName>
    </submittedName>
</protein>
<organism evidence="1">
    <name type="scientific">Lotharella globosa</name>
    <dbReference type="NCBI Taxonomy" id="91324"/>
    <lineage>
        <taxon>Eukaryota</taxon>
        <taxon>Sar</taxon>
        <taxon>Rhizaria</taxon>
        <taxon>Cercozoa</taxon>
        <taxon>Chlorarachniophyceae</taxon>
        <taxon>Lotharella</taxon>
    </lineage>
</organism>
<sequence length="148" mass="16597">MFSSATTNAPKPRGCNFLFWPWPTIPSSVQLPFPLMKPQDRHSKGKVCPLDCMAIDHRAKPTQSGTLFKLRKTQRSCTQRTHVGRRRHPMGVVLRVHGERDAMDVITMCILAHSSLPVHNGRNVDLLGGRCAPPSFPVVLHRRFVGLP</sequence>
<evidence type="ECO:0000313" key="1">
    <source>
        <dbReference type="EMBL" id="CAE0661169.1"/>
    </source>
</evidence>
<accession>A0A7S3YTA5</accession>
<dbReference type="EMBL" id="HBIV01017562">
    <property type="protein sequence ID" value="CAE0661169.1"/>
    <property type="molecule type" value="Transcribed_RNA"/>
</dbReference>
<proteinExistence type="predicted"/>
<reference evidence="1" key="1">
    <citation type="submission" date="2021-01" db="EMBL/GenBank/DDBJ databases">
        <authorList>
            <person name="Corre E."/>
            <person name="Pelletier E."/>
            <person name="Niang G."/>
            <person name="Scheremetjew M."/>
            <person name="Finn R."/>
            <person name="Kale V."/>
            <person name="Holt S."/>
            <person name="Cochrane G."/>
            <person name="Meng A."/>
            <person name="Brown T."/>
            <person name="Cohen L."/>
        </authorList>
    </citation>
    <scope>NUCLEOTIDE SEQUENCE</scope>
    <source>
        <strain evidence="1">CCCM811</strain>
    </source>
</reference>